<dbReference type="AlphaFoldDB" id="A0A699Q4J0"/>
<evidence type="ECO:0008006" key="2">
    <source>
        <dbReference type="Google" id="ProtNLM"/>
    </source>
</evidence>
<reference evidence="1" key="1">
    <citation type="journal article" date="2019" name="Sci. Rep.">
        <title>Draft genome of Tanacetum cinerariifolium, the natural source of mosquito coil.</title>
        <authorList>
            <person name="Yamashiro T."/>
            <person name="Shiraishi A."/>
            <person name="Satake H."/>
            <person name="Nakayama K."/>
        </authorList>
    </citation>
    <scope>NUCLEOTIDE SEQUENCE</scope>
</reference>
<feature type="non-terminal residue" evidence="1">
    <location>
        <position position="1"/>
    </location>
</feature>
<comment type="caution">
    <text evidence="1">The sequence shown here is derived from an EMBL/GenBank/DDBJ whole genome shotgun (WGS) entry which is preliminary data.</text>
</comment>
<dbReference type="EMBL" id="BKCJ010983300">
    <property type="protein sequence ID" value="GFC59894.1"/>
    <property type="molecule type" value="Genomic_DNA"/>
</dbReference>
<organism evidence="1">
    <name type="scientific">Tanacetum cinerariifolium</name>
    <name type="common">Dalmatian daisy</name>
    <name type="synonym">Chrysanthemum cinerariifolium</name>
    <dbReference type="NCBI Taxonomy" id="118510"/>
    <lineage>
        <taxon>Eukaryota</taxon>
        <taxon>Viridiplantae</taxon>
        <taxon>Streptophyta</taxon>
        <taxon>Embryophyta</taxon>
        <taxon>Tracheophyta</taxon>
        <taxon>Spermatophyta</taxon>
        <taxon>Magnoliopsida</taxon>
        <taxon>eudicotyledons</taxon>
        <taxon>Gunneridae</taxon>
        <taxon>Pentapetalae</taxon>
        <taxon>asterids</taxon>
        <taxon>campanulids</taxon>
        <taxon>Asterales</taxon>
        <taxon>Asteraceae</taxon>
        <taxon>Asteroideae</taxon>
        <taxon>Anthemideae</taxon>
        <taxon>Anthemidinae</taxon>
        <taxon>Tanacetum</taxon>
    </lineage>
</organism>
<sequence>WLSLGATAYQRRTRSDASLLPTYEPVPLAYQVRARGLELYVDTYWRIGQTELSTTRLAIAFQQNRFASAAGYRLNNLGQYAADNQPLGSFYGLRYLGADAATGRPRYEDTNGDGAVGSGDYQNLGSGLPSCLLNLNQDLRYQRWGLQLQADALVGYTVYNNALAQLDNPTGLLNSSARTLDRWTTTQRTTDVPAAGQAVSFSSYQLQSGSHVRLTSLSISYKVRQKSAHELTIWAGGRNLVVLSGYRGFDPNVSSGGSGGGSAGLDANAYPVPRTWLLGVRASL</sequence>
<gene>
    <name evidence="1" type="ORF">Tci_831864</name>
</gene>
<proteinExistence type="predicted"/>
<accession>A0A699Q4J0</accession>
<evidence type="ECO:0000313" key="1">
    <source>
        <dbReference type="EMBL" id="GFC59894.1"/>
    </source>
</evidence>
<name>A0A699Q4J0_TANCI</name>
<dbReference type="InterPro" id="IPR018247">
    <property type="entry name" value="EF_Hand_1_Ca_BS"/>
</dbReference>
<dbReference type="PROSITE" id="PS00018">
    <property type="entry name" value="EF_HAND_1"/>
    <property type="match status" value="1"/>
</dbReference>
<protein>
    <recommendedName>
        <fullName evidence="2">TonB-dependent receptor-like beta-barrel domain-containing protein</fullName>
    </recommendedName>
</protein>